<evidence type="ECO:0000313" key="6">
    <source>
        <dbReference type="Proteomes" id="UP000051006"/>
    </source>
</evidence>
<dbReference type="STRING" id="993692.IV57_GL000821"/>
<dbReference type="InterPro" id="IPR018062">
    <property type="entry name" value="HTH_AraC-typ_CS"/>
</dbReference>
<dbReference type="Proteomes" id="UP000051006">
    <property type="component" value="Unassembled WGS sequence"/>
</dbReference>
<dbReference type="PANTHER" id="PTHR43280:SF28">
    <property type="entry name" value="HTH-TYPE TRANSCRIPTIONAL ACTIVATOR RHAS"/>
    <property type="match status" value="1"/>
</dbReference>
<dbReference type="EMBL" id="JQCF01000017">
    <property type="protein sequence ID" value="KRN98785.1"/>
    <property type="molecule type" value="Genomic_DNA"/>
</dbReference>
<dbReference type="SUPFAM" id="SSF51182">
    <property type="entry name" value="RmlC-like cupins"/>
    <property type="match status" value="1"/>
</dbReference>
<evidence type="ECO:0000313" key="5">
    <source>
        <dbReference type="EMBL" id="KRN98785.1"/>
    </source>
</evidence>
<protein>
    <submittedName>
        <fullName evidence="5">Transcriptional regulator-type</fullName>
    </submittedName>
</protein>
<dbReference type="SMART" id="SM00342">
    <property type="entry name" value="HTH_ARAC"/>
    <property type="match status" value="1"/>
</dbReference>
<sequence length="341" mass="39260">MDKSTLDILRTNNSPRSFSSVLDRLEKEGQVITPTVNVNGESVYQFFDTYSESLQLNNNSISISEQPVESDIPYHYHNYVEMMVPLRGGCTVIMKNKPIHLKQDDVLIIGNHSIHKVDPIGPDDIVVNISLRDTAFSLNELNALLQNNSHTNISGMLFSLLSDKNYGEGRYSFFKTNHNKKISETIWEIIDEYYHPDSQSEQIIRLEVMVLFSRLIREAYNNVDIDWKGDDKKTANLLSLLLYIEKNYSDITLDKMAKDFGYNSNYLSSFLKKATGLTFIKLVHLQRINVAAEYLTYTEAPIEKISFKVGYENPSYFYKIFKNTLNVSPDIYRKKARSNAQ</sequence>
<dbReference type="SUPFAM" id="SSF46689">
    <property type="entry name" value="Homeodomain-like"/>
    <property type="match status" value="1"/>
</dbReference>
<feature type="domain" description="HTH araC/xylS-type" evidence="4">
    <location>
        <begin position="238"/>
        <end position="335"/>
    </location>
</feature>
<dbReference type="OrthoDB" id="9816335at2"/>
<dbReference type="GO" id="GO:0003700">
    <property type="term" value="F:DNA-binding transcription factor activity"/>
    <property type="evidence" value="ECO:0007669"/>
    <property type="project" value="InterPro"/>
</dbReference>
<evidence type="ECO:0000256" key="3">
    <source>
        <dbReference type="ARBA" id="ARBA00023163"/>
    </source>
</evidence>
<dbReference type="PROSITE" id="PS00041">
    <property type="entry name" value="HTH_ARAC_FAMILY_1"/>
    <property type="match status" value="1"/>
</dbReference>
<keyword evidence="6" id="KW-1185">Reference proteome</keyword>
<name>A0A0R2LBF8_9LACO</name>
<comment type="caution">
    <text evidence="5">The sequence shown here is derived from an EMBL/GenBank/DDBJ whole genome shotgun (WGS) entry which is preliminary data.</text>
</comment>
<dbReference type="InterPro" id="IPR011051">
    <property type="entry name" value="RmlC_Cupin_sf"/>
</dbReference>
<keyword evidence="2" id="KW-0238">DNA-binding</keyword>
<gene>
    <name evidence="5" type="ORF">IV57_GL000821</name>
</gene>
<organism evidence="5 6">
    <name type="scientific">Companilactobacillus kimchiensis</name>
    <dbReference type="NCBI Taxonomy" id="993692"/>
    <lineage>
        <taxon>Bacteria</taxon>
        <taxon>Bacillati</taxon>
        <taxon>Bacillota</taxon>
        <taxon>Bacilli</taxon>
        <taxon>Lactobacillales</taxon>
        <taxon>Lactobacillaceae</taxon>
        <taxon>Companilactobacillus</taxon>
    </lineage>
</organism>
<keyword evidence="3" id="KW-0804">Transcription</keyword>
<dbReference type="AlphaFoldDB" id="A0A0R2LBF8"/>
<dbReference type="InterPro" id="IPR009057">
    <property type="entry name" value="Homeodomain-like_sf"/>
</dbReference>
<accession>A0A0R2LBF8</accession>
<dbReference type="InterPro" id="IPR014710">
    <property type="entry name" value="RmlC-like_jellyroll"/>
</dbReference>
<reference evidence="5 6" key="1">
    <citation type="journal article" date="2015" name="Genome Announc.">
        <title>Expanding the biotechnology potential of lactobacilli through comparative genomics of 213 strains and associated genera.</title>
        <authorList>
            <person name="Sun Z."/>
            <person name="Harris H.M."/>
            <person name="McCann A."/>
            <person name="Guo C."/>
            <person name="Argimon S."/>
            <person name="Zhang W."/>
            <person name="Yang X."/>
            <person name="Jeffery I.B."/>
            <person name="Cooney J.C."/>
            <person name="Kagawa T.F."/>
            <person name="Liu W."/>
            <person name="Song Y."/>
            <person name="Salvetti E."/>
            <person name="Wrobel A."/>
            <person name="Rasinkangas P."/>
            <person name="Parkhill J."/>
            <person name="Rea M.C."/>
            <person name="O'Sullivan O."/>
            <person name="Ritari J."/>
            <person name="Douillard F.P."/>
            <person name="Paul Ross R."/>
            <person name="Yang R."/>
            <person name="Briner A.E."/>
            <person name="Felis G.E."/>
            <person name="de Vos W.M."/>
            <person name="Barrangou R."/>
            <person name="Klaenhammer T.R."/>
            <person name="Caufield P.W."/>
            <person name="Cui Y."/>
            <person name="Zhang H."/>
            <person name="O'Toole P.W."/>
        </authorList>
    </citation>
    <scope>NUCLEOTIDE SEQUENCE [LARGE SCALE GENOMIC DNA]</scope>
    <source>
        <strain evidence="5 6">DSM 24716</strain>
    </source>
</reference>
<dbReference type="PANTHER" id="PTHR43280">
    <property type="entry name" value="ARAC-FAMILY TRANSCRIPTIONAL REGULATOR"/>
    <property type="match status" value="1"/>
</dbReference>
<evidence type="ECO:0000256" key="1">
    <source>
        <dbReference type="ARBA" id="ARBA00023015"/>
    </source>
</evidence>
<dbReference type="RefSeq" id="WP_057881162.1">
    <property type="nucleotide sequence ID" value="NZ_JQCF01000017.1"/>
</dbReference>
<dbReference type="GO" id="GO:0043565">
    <property type="term" value="F:sequence-specific DNA binding"/>
    <property type="evidence" value="ECO:0007669"/>
    <property type="project" value="InterPro"/>
</dbReference>
<keyword evidence="1" id="KW-0805">Transcription regulation</keyword>
<dbReference type="PATRIC" id="fig|993692.3.peg.829"/>
<dbReference type="Gene3D" id="1.10.10.60">
    <property type="entry name" value="Homeodomain-like"/>
    <property type="match status" value="2"/>
</dbReference>
<evidence type="ECO:0000256" key="2">
    <source>
        <dbReference type="ARBA" id="ARBA00023125"/>
    </source>
</evidence>
<proteinExistence type="predicted"/>
<evidence type="ECO:0000259" key="4">
    <source>
        <dbReference type="PROSITE" id="PS01124"/>
    </source>
</evidence>
<dbReference type="Gene3D" id="2.60.120.10">
    <property type="entry name" value="Jelly Rolls"/>
    <property type="match status" value="1"/>
</dbReference>
<dbReference type="Pfam" id="PF12833">
    <property type="entry name" value="HTH_18"/>
    <property type="match status" value="1"/>
</dbReference>
<dbReference type="InterPro" id="IPR018060">
    <property type="entry name" value="HTH_AraC"/>
</dbReference>
<dbReference type="PROSITE" id="PS01124">
    <property type="entry name" value="HTH_ARAC_FAMILY_2"/>
    <property type="match status" value="1"/>
</dbReference>